<dbReference type="SUPFAM" id="SSF58100">
    <property type="entry name" value="Bacterial hemolysins"/>
    <property type="match status" value="1"/>
</dbReference>
<accession>A0A284RHQ1</accession>
<dbReference type="Gene3D" id="1.20.1170.10">
    <property type="match status" value="1"/>
</dbReference>
<sequence length="351" mass="38616">MSDTPPPPYLTDKELYQQLAESASHGLTPEELVQAQDALAHAAANPQNTELTVQEINALIREGVNLDHRLQQIHGLVEKVKLPSTDTAGKLQFNGDLLDLLTDPDETPENKLSDLNQTWNVIKSKGDEAEQQPEQFNGLLQSLDEYSKTVQDEIEAEDSQAKEQIQVILLEIAELEKQIEELETNVVKPLATMLQLTNGVFNSLLSGSPKAAFDKLVEGAIGGILALAPYKTNLRNKSEERRALQDEVDAKRDELHALEKQQAIIGNVSIVPDLVVSIHGDIAVFAKRLTAFTGVFDQLEVEYKAFVSLLESNTPVTDPAFTSRVSLIRMLLPQIASALDLYSRAQAAHLG</sequence>
<name>A0A284RHQ1_ARMOS</name>
<proteinExistence type="predicted"/>
<dbReference type="AlphaFoldDB" id="A0A284RHQ1"/>
<feature type="coiled-coil region" evidence="1">
    <location>
        <begin position="158"/>
        <end position="185"/>
    </location>
</feature>
<dbReference type="EMBL" id="FUEG01000009">
    <property type="protein sequence ID" value="SJL08288.1"/>
    <property type="molecule type" value="Genomic_DNA"/>
</dbReference>
<keyword evidence="3" id="KW-1185">Reference proteome</keyword>
<protein>
    <submittedName>
        <fullName evidence="2">Uncharacterized protein</fullName>
    </submittedName>
</protein>
<evidence type="ECO:0000313" key="3">
    <source>
        <dbReference type="Proteomes" id="UP000219338"/>
    </source>
</evidence>
<reference evidence="3" key="1">
    <citation type="journal article" date="2017" name="Nat. Ecol. Evol.">
        <title>Genome expansion and lineage-specific genetic innovations in the forest pathogenic fungi Armillaria.</title>
        <authorList>
            <person name="Sipos G."/>
            <person name="Prasanna A.N."/>
            <person name="Walter M.C."/>
            <person name="O'Connor E."/>
            <person name="Balint B."/>
            <person name="Krizsan K."/>
            <person name="Kiss B."/>
            <person name="Hess J."/>
            <person name="Varga T."/>
            <person name="Slot J."/>
            <person name="Riley R."/>
            <person name="Boka B."/>
            <person name="Rigling D."/>
            <person name="Barry K."/>
            <person name="Lee J."/>
            <person name="Mihaltcheva S."/>
            <person name="LaButti K."/>
            <person name="Lipzen A."/>
            <person name="Waldron R."/>
            <person name="Moloney N.M."/>
            <person name="Sperisen C."/>
            <person name="Kredics L."/>
            <person name="Vagvoelgyi C."/>
            <person name="Patrignani A."/>
            <person name="Fitzpatrick D."/>
            <person name="Nagy I."/>
            <person name="Doyle S."/>
            <person name="Anderson J.B."/>
            <person name="Grigoriev I.V."/>
            <person name="Gueldener U."/>
            <person name="Muensterkoetter M."/>
            <person name="Nagy L.G."/>
        </authorList>
    </citation>
    <scope>NUCLEOTIDE SEQUENCE [LARGE SCALE GENOMIC DNA]</scope>
    <source>
        <strain evidence="3">C18/9</strain>
    </source>
</reference>
<dbReference type="Proteomes" id="UP000219338">
    <property type="component" value="Unassembled WGS sequence"/>
</dbReference>
<gene>
    <name evidence="2" type="ORF">ARMOST_11651</name>
</gene>
<feature type="coiled-coil region" evidence="1">
    <location>
        <begin position="234"/>
        <end position="261"/>
    </location>
</feature>
<evidence type="ECO:0000313" key="2">
    <source>
        <dbReference type="EMBL" id="SJL08288.1"/>
    </source>
</evidence>
<evidence type="ECO:0000256" key="1">
    <source>
        <dbReference type="SAM" id="Coils"/>
    </source>
</evidence>
<keyword evidence="1" id="KW-0175">Coiled coil</keyword>
<dbReference type="OrthoDB" id="2915575at2759"/>
<organism evidence="2 3">
    <name type="scientific">Armillaria ostoyae</name>
    <name type="common">Armillaria root rot fungus</name>
    <dbReference type="NCBI Taxonomy" id="47428"/>
    <lineage>
        <taxon>Eukaryota</taxon>
        <taxon>Fungi</taxon>
        <taxon>Dikarya</taxon>
        <taxon>Basidiomycota</taxon>
        <taxon>Agaricomycotina</taxon>
        <taxon>Agaricomycetes</taxon>
        <taxon>Agaricomycetidae</taxon>
        <taxon>Agaricales</taxon>
        <taxon>Marasmiineae</taxon>
        <taxon>Physalacriaceae</taxon>
        <taxon>Armillaria</taxon>
    </lineage>
</organism>